<dbReference type="AlphaFoldDB" id="A0A6G9AFB9"/>
<sequence>MKKTKFTETQIVFALKQAETGVAIAGVYVAKWVSEKPPFTIGKKHGSLGVTCINWKKKIVS</sequence>
<organism evidence="1 2">
    <name type="scientific">Spirosoma aureum</name>
    <dbReference type="NCBI Taxonomy" id="2692134"/>
    <lineage>
        <taxon>Bacteria</taxon>
        <taxon>Pseudomonadati</taxon>
        <taxon>Bacteroidota</taxon>
        <taxon>Cytophagia</taxon>
        <taxon>Cytophagales</taxon>
        <taxon>Cytophagaceae</taxon>
        <taxon>Spirosoma</taxon>
    </lineage>
</organism>
<dbReference type="EMBL" id="CP050063">
    <property type="protein sequence ID" value="QIP11140.1"/>
    <property type="molecule type" value="Genomic_DNA"/>
</dbReference>
<protein>
    <recommendedName>
        <fullName evidence="3">Transposase</fullName>
    </recommendedName>
</protein>
<keyword evidence="2" id="KW-1185">Reference proteome</keyword>
<evidence type="ECO:0000313" key="1">
    <source>
        <dbReference type="EMBL" id="QIP11140.1"/>
    </source>
</evidence>
<proteinExistence type="predicted"/>
<dbReference type="KEGG" id="spib:G8759_33155"/>
<name>A0A6G9AFB9_9BACT</name>
<dbReference type="Proteomes" id="UP000501802">
    <property type="component" value="Chromosome"/>
</dbReference>
<accession>A0A6G9AFB9</accession>
<evidence type="ECO:0008006" key="3">
    <source>
        <dbReference type="Google" id="ProtNLM"/>
    </source>
</evidence>
<evidence type="ECO:0000313" key="2">
    <source>
        <dbReference type="Proteomes" id="UP000501802"/>
    </source>
</evidence>
<reference evidence="1 2" key="1">
    <citation type="submission" date="2020-03" db="EMBL/GenBank/DDBJ databases">
        <authorList>
            <person name="Kim M.K."/>
        </authorList>
    </citation>
    <scope>NUCLEOTIDE SEQUENCE [LARGE SCALE GENOMIC DNA]</scope>
    <source>
        <strain evidence="1 2">BT328</strain>
    </source>
</reference>
<gene>
    <name evidence="1" type="ORF">G8759_33155</name>
</gene>